<protein>
    <recommendedName>
        <fullName evidence="7">Phosphatidylglycerol--prolipoprotein diacylglyceryl transferase</fullName>
        <ecNumber evidence="7">2.5.1.145</ecNumber>
    </recommendedName>
</protein>
<evidence type="ECO:0000256" key="4">
    <source>
        <dbReference type="ARBA" id="ARBA00022692"/>
    </source>
</evidence>
<comment type="catalytic activity">
    <reaction evidence="7">
        <text>L-cysteinyl-[prolipoprotein] + a 1,2-diacyl-sn-glycero-3-phospho-(1'-sn-glycerol) = an S-1,2-diacyl-sn-glyceryl-L-cysteinyl-[prolipoprotein] + sn-glycerol 1-phosphate + H(+)</text>
        <dbReference type="Rhea" id="RHEA:56712"/>
        <dbReference type="Rhea" id="RHEA-COMP:14679"/>
        <dbReference type="Rhea" id="RHEA-COMP:14680"/>
        <dbReference type="ChEBI" id="CHEBI:15378"/>
        <dbReference type="ChEBI" id="CHEBI:29950"/>
        <dbReference type="ChEBI" id="CHEBI:57685"/>
        <dbReference type="ChEBI" id="CHEBI:64716"/>
        <dbReference type="ChEBI" id="CHEBI:140658"/>
        <dbReference type="EC" id="2.5.1.145"/>
    </reaction>
</comment>
<evidence type="ECO:0000256" key="6">
    <source>
        <dbReference type="ARBA" id="ARBA00023136"/>
    </source>
</evidence>
<feature type="transmembrane region" description="Helical" evidence="7">
    <location>
        <begin position="223"/>
        <end position="242"/>
    </location>
</feature>
<evidence type="ECO:0000313" key="8">
    <source>
        <dbReference type="EMBL" id="MFD2800451.1"/>
    </source>
</evidence>
<dbReference type="PROSITE" id="PS01311">
    <property type="entry name" value="LGT"/>
    <property type="match status" value="1"/>
</dbReference>
<dbReference type="EC" id="2.5.1.145" evidence="7"/>
<evidence type="ECO:0000313" key="9">
    <source>
        <dbReference type="Proteomes" id="UP001597478"/>
    </source>
</evidence>
<accession>A0ABW5WB35</accession>
<feature type="transmembrane region" description="Helical" evidence="7">
    <location>
        <begin position="125"/>
        <end position="144"/>
    </location>
</feature>
<keyword evidence="6 7" id="KW-0472">Membrane</keyword>
<comment type="function">
    <text evidence="7">Catalyzes the transfer of the diacylglyceryl group from phosphatidylglycerol to the sulfhydryl group of the N-terminal cysteine of a prolipoprotein, the first step in the formation of mature lipoproteins.</text>
</comment>
<comment type="pathway">
    <text evidence="7">Protein modification; lipoprotein biosynthesis (diacylglyceryl transfer).</text>
</comment>
<keyword evidence="4 7" id="KW-0812">Transmembrane</keyword>
<comment type="similarity">
    <text evidence="1 7">Belongs to the Lgt family.</text>
</comment>
<evidence type="ECO:0000256" key="5">
    <source>
        <dbReference type="ARBA" id="ARBA00022989"/>
    </source>
</evidence>
<dbReference type="Pfam" id="PF01790">
    <property type="entry name" value="LGT"/>
    <property type="match status" value="1"/>
</dbReference>
<reference evidence="9" key="1">
    <citation type="journal article" date="2019" name="Int. J. Syst. Evol. Microbiol.">
        <title>The Global Catalogue of Microorganisms (GCM) 10K type strain sequencing project: providing services to taxonomists for standard genome sequencing and annotation.</title>
        <authorList>
            <consortium name="The Broad Institute Genomics Platform"/>
            <consortium name="The Broad Institute Genome Sequencing Center for Infectious Disease"/>
            <person name="Wu L."/>
            <person name="Ma J."/>
        </authorList>
    </citation>
    <scope>NUCLEOTIDE SEQUENCE [LARGE SCALE GENOMIC DNA]</scope>
    <source>
        <strain evidence="9">IBRC-M 10906</strain>
    </source>
</reference>
<keyword evidence="5 7" id="KW-1133">Transmembrane helix</keyword>
<dbReference type="PANTHER" id="PTHR30589:SF0">
    <property type="entry name" value="PHOSPHATIDYLGLYCEROL--PROLIPOPROTEIN DIACYLGLYCERYL TRANSFERASE"/>
    <property type="match status" value="1"/>
</dbReference>
<evidence type="ECO:0000256" key="2">
    <source>
        <dbReference type="ARBA" id="ARBA00022475"/>
    </source>
</evidence>
<dbReference type="InterPro" id="IPR001640">
    <property type="entry name" value="Lgt"/>
</dbReference>
<evidence type="ECO:0000256" key="1">
    <source>
        <dbReference type="ARBA" id="ARBA00007150"/>
    </source>
</evidence>
<dbReference type="HAMAP" id="MF_01147">
    <property type="entry name" value="Lgt"/>
    <property type="match status" value="1"/>
</dbReference>
<name>A0ABW5WB35_9PSEU</name>
<feature type="transmembrane region" description="Helical" evidence="7">
    <location>
        <begin position="199"/>
        <end position="216"/>
    </location>
</feature>
<feature type="transmembrane region" description="Helical" evidence="7">
    <location>
        <begin position="98"/>
        <end position="118"/>
    </location>
</feature>
<dbReference type="RefSeq" id="WP_112282292.1">
    <property type="nucleotide sequence ID" value="NZ_JBHSAN010000021.1"/>
</dbReference>
<feature type="binding site" evidence="7">
    <location>
        <position position="146"/>
    </location>
    <ligand>
        <name>a 1,2-diacyl-sn-glycero-3-phospho-(1'-sn-glycerol)</name>
        <dbReference type="ChEBI" id="CHEBI:64716"/>
    </ligand>
</feature>
<evidence type="ECO:0000256" key="7">
    <source>
        <dbReference type="HAMAP-Rule" id="MF_01147"/>
    </source>
</evidence>
<gene>
    <name evidence="7 8" type="primary">lgt</name>
    <name evidence="8" type="ORF">ACFS2C_13690</name>
</gene>
<dbReference type="PANTHER" id="PTHR30589">
    <property type="entry name" value="PROLIPOPROTEIN DIACYLGLYCERYL TRANSFERASE"/>
    <property type="match status" value="1"/>
</dbReference>
<organism evidence="8 9">
    <name type="scientific">Prauserella oleivorans</name>
    <dbReference type="NCBI Taxonomy" id="1478153"/>
    <lineage>
        <taxon>Bacteria</taxon>
        <taxon>Bacillati</taxon>
        <taxon>Actinomycetota</taxon>
        <taxon>Actinomycetes</taxon>
        <taxon>Pseudonocardiales</taxon>
        <taxon>Pseudonocardiaceae</taxon>
        <taxon>Prauserella</taxon>
    </lineage>
</organism>
<feature type="transmembrane region" description="Helical" evidence="7">
    <location>
        <begin position="57"/>
        <end position="78"/>
    </location>
</feature>
<sequence length="308" mass="33309">MSASAAVLAAIPSPPQGVWRINEFSVRAYALCIVAGIAVAIWWGNRRFVQRGGEPGTVTDVAVFAVPFGIVGGRLYHVATDWWRYFGPDKNPWEALKIWEGGLGIWGAIALGAVGAWIGCRRRGIPLPAFADAVAPGIVLAQAIGRVGNYFNQEVYGTPTSVPWGLEIYRRIDPATGQEDPIGGVAVGDTPIAVVHPTFLYELLWGVLVAFVVVWADRRFRLGHGRVFAIYVAGYTFGRFWIELLRDDEATQVFGLRINTIVSAVVFAGAVAYFVAAKRRGLREDLQALRATSVGPVSRQAAAGSTPE</sequence>
<keyword evidence="9" id="KW-1185">Reference proteome</keyword>
<dbReference type="NCBIfam" id="TIGR00544">
    <property type="entry name" value="lgt"/>
    <property type="match status" value="1"/>
</dbReference>
<evidence type="ECO:0000256" key="3">
    <source>
        <dbReference type="ARBA" id="ARBA00022679"/>
    </source>
</evidence>
<dbReference type="Proteomes" id="UP001597478">
    <property type="component" value="Unassembled WGS sequence"/>
</dbReference>
<keyword evidence="3 7" id="KW-0808">Transferase</keyword>
<keyword evidence="2 7" id="KW-1003">Cell membrane</keyword>
<dbReference type="GO" id="GO:0008961">
    <property type="term" value="F:phosphatidylglycerol-prolipoprotein diacylglyceryl transferase activity"/>
    <property type="evidence" value="ECO:0007669"/>
    <property type="project" value="UniProtKB-EC"/>
</dbReference>
<proteinExistence type="inferred from homology"/>
<comment type="subcellular location">
    <subcellularLocation>
        <location evidence="7">Cell membrane</location>
        <topology evidence="7">Multi-pass membrane protein</topology>
    </subcellularLocation>
</comment>
<feature type="transmembrane region" description="Helical" evidence="7">
    <location>
        <begin position="27"/>
        <end position="45"/>
    </location>
</feature>
<dbReference type="EMBL" id="JBHUOF010000016">
    <property type="protein sequence ID" value="MFD2800451.1"/>
    <property type="molecule type" value="Genomic_DNA"/>
</dbReference>
<comment type="caution">
    <text evidence="8">The sequence shown here is derived from an EMBL/GenBank/DDBJ whole genome shotgun (WGS) entry which is preliminary data.</text>
</comment>
<feature type="transmembrane region" description="Helical" evidence="7">
    <location>
        <begin position="254"/>
        <end position="276"/>
    </location>
</feature>